<gene>
    <name evidence="1" type="ORF">L602_003600000080</name>
</gene>
<name>A0A562BB89_9BURK</name>
<proteinExistence type="predicted"/>
<protein>
    <submittedName>
        <fullName evidence="1">ThiS family protein</fullName>
    </submittedName>
</protein>
<dbReference type="InterPro" id="IPR052045">
    <property type="entry name" value="Sulfur_Carrier/Prot_Modifier"/>
</dbReference>
<evidence type="ECO:0000313" key="2">
    <source>
        <dbReference type="Proteomes" id="UP000318141"/>
    </source>
</evidence>
<keyword evidence="2" id="KW-1185">Reference proteome</keyword>
<dbReference type="InterPro" id="IPR003749">
    <property type="entry name" value="ThiS/MoaD-like"/>
</dbReference>
<accession>A0A562BB89</accession>
<reference evidence="1 2" key="1">
    <citation type="submission" date="2019-07" db="EMBL/GenBank/DDBJ databases">
        <title>Genome sequencing of lignin-degrading bacterial isolates.</title>
        <authorList>
            <person name="Gladden J."/>
        </authorList>
    </citation>
    <scope>NUCLEOTIDE SEQUENCE [LARGE SCALE GENOMIC DNA]</scope>
    <source>
        <strain evidence="1 2">J11</strain>
    </source>
</reference>
<dbReference type="Pfam" id="PF02597">
    <property type="entry name" value="ThiS"/>
    <property type="match status" value="1"/>
</dbReference>
<dbReference type="AlphaFoldDB" id="A0A562BB89"/>
<dbReference type="Proteomes" id="UP000318141">
    <property type="component" value="Unassembled WGS sequence"/>
</dbReference>
<evidence type="ECO:0000313" key="1">
    <source>
        <dbReference type="EMBL" id="TWG82485.1"/>
    </source>
</evidence>
<dbReference type="InterPro" id="IPR012675">
    <property type="entry name" value="Beta-grasp_dom_sf"/>
</dbReference>
<dbReference type="Gene3D" id="3.10.20.30">
    <property type="match status" value="1"/>
</dbReference>
<dbReference type="PANTHER" id="PTHR38031:SF1">
    <property type="entry name" value="SULFUR CARRIER PROTEIN CYSO"/>
    <property type="match status" value="1"/>
</dbReference>
<organism evidence="1 2">
    <name type="scientific">Cupriavidus gilardii J11</name>
    <dbReference type="NCBI Taxonomy" id="936133"/>
    <lineage>
        <taxon>Bacteria</taxon>
        <taxon>Pseudomonadati</taxon>
        <taxon>Pseudomonadota</taxon>
        <taxon>Betaproteobacteria</taxon>
        <taxon>Burkholderiales</taxon>
        <taxon>Burkholderiaceae</taxon>
        <taxon>Cupriavidus</taxon>
    </lineage>
</organism>
<comment type="caution">
    <text evidence="1">The sequence shown here is derived from an EMBL/GenBank/DDBJ whole genome shotgun (WGS) entry which is preliminary data.</text>
</comment>
<dbReference type="EMBL" id="VLJN01000030">
    <property type="protein sequence ID" value="TWG82485.1"/>
    <property type="molecule type" value="Genomic_DNA"/>
</dbReference>
<dbReference type="SUPFAM" id="SSF54285">
    <property type="entry name" value="MoaD/ThiS"/>
    <property type="match status" value="1"/>
</dbReference>
<sequence>MPNVTFAPAIQRHVPVPARDVPAATVAEALAEVFVERPELRGYILDDQGSLRRHVAVFVDGAMIRDRVRLGDPLRPESRVYVVQALSGG</sequence>
<dbReference type="InterPro" id="IPR016155">
    <property type="entry name" value="Mopterin_synth/thiamin_S_b"/>
</dbReference>
<dbReference type="OrthoDB" id="6894792at2"/>
<dbReference type="PANTHER" id="PTHR38031">
    <property type="entry name" value="SULFUR CARRIER PROTEIN SLR0821-RELATED"/>
    <property type="match status" value="1"/>
</dbReference>